<reference evidence="3" key="1">
    <citation type="submission" date="2018-05" db="EMBL/GenBank/DDBJ databases">
        <authorList>
            <consortium name="PulseNet: The National Subtyping Network for Foodborne Disease Surveillance"/>
            <person name="Tarr C.L."/>
            <person name="Trees E."/>
            <person name="Katz L.S."/>
            <person name="Carleton-Romer H.A."/>
            <person name="Stroika S."/>
            <person name="Kucerova Z."/>
            <person name="Roache K.F."/>
            <person name="Sabol A.L."/>
            <person name="Besser J."/>
            <person name="Gerner-Smidt P."/>
        </authorList>
    </citation>
    <scope>NUCLEOTIDE SEQUENCE</scope>
    <source>
        <strain evidence="3">PNUSAC000802</strain>
    </source>
</reference>
<gene>
    <name evidence="3" type="ORF">BGL21_08460</name>
</gene>
<keyword evidence="2" id="KW-0472">Membrane</keyword>
<feature type="transmembrane region" description="Helical" evidence="2">
    <location>
        <begin position="667"/>
        <end position="685"/>
    </location>
</feature>
<keyword evidence="2" id="KW-0812">Transmembrane</keyword>
<evidence type="ECO:0000256" key="1">
    <source>
        <dbReference type="SAM" id="Coils"/>
    </source>
</evidence>
<keyword evidence="1" id="KW-0175">Coiled coil</keyword>
<accession>A0A5T0QIJ7</accession>
<comment type="caution">
    <text evidence="3">The sequence shown here is derived from an EMBL/GenBank/DDBJ whole genome shotgun (WGS) entry which is preliminary data.</text>
</comment>
<feature type="transmembrane region" description="Helical" evidence="2">
    <location>
        <begin position="453"/>
        <end position="479"/>
    </location>
</feature>
<feature type="transmembrane region" description="Helical" evidence="2">
    <location>
        <begin position="643"/>
        <end position="660"/>
    </location>
</feature>
<proteinExistence type="predicted"/>
<dbReference type="EMBL" id="AACEKF010000018">
    <property type="protein sequence ID" value="EAK2223912.1"/>
    <property type="molecule type" value="Genomic_DNA"/>
</dbReference>
<feature type="transmembrane region" description="Helical" evidence="2">
    <location>
        <begin position="583"/>
        <end position="606"/>
    </location>
</feature>
<feature type="transmembrane region" description="Helical" evidence="2">
    <location>
        <begin position="618"/>
        <end position="637"/>
    </location>
</feature>
<feature type="transmembrane region" description="Helical" evidence="2">
    <location>
        <begin position="555"/>
        <end position="577"/>
    </location>
</feature>
<keyword evidence="2" id="KW-1133">Transmembrane helix</keyword>
<organism evidence="3">
    <name type="scientific">Campylobacter jejuni</name>
    <dbReference type="NCBI Taxonomy" id="197"/>
    <lineage>
        <taxon>Bacteria</taxon>
        <taxon>Pseudomonadati</taxon>
        <taxon>Campylobacterota</taxon>
        <taxon>Epsilonproteobacteria</taxon>
        <taxon>Campylobacterales</taxon>
        <taxon>Campylobacteraceae</taxon>
        <taxon>Campylobacter</taxon>
    </lineage>
</organism>
<protein>
    <submittedName>
        <fullName evidence="3">Pentapeptide repeat-containing protein</fullName>
    </submittedName>
</protein>
<feature type="coiled-coil region" evidence="1">
    <location>
        <begin position="774"/>
        <end position="801"/>
    </location>
</feature>
<dbReference type="AlphaFoldDB" id="A0A5T0QIJ7"/>
<evidence type="ECO:0000256" key="2">
    <source>
        <dbReference type="SAM" id="Phobius"/>
    </source>
</evidence>
<evidence type="ECO:0000313" key="3">
    <source>
        <dbReference type="EMBL" id="EAK2223912.1"/>
    </source>
</evidence>
<sequence length="913" mass="108326">MKYKWIVKNAYINFKLNNLYMLINPSHKIYLKKDMCYCFEIYIKYRIFNNCILVCDMLDNWWKLISSTLHLDKSHIKYNYLSNTFIVSDFELGIKLESNLLTKFNFEFYNGLILNQLSITNGLSLKRENYNKSLKFSNCKFNKEFCIARINISKQIVFENIYFLENVFIEWVNFNENSCLRFFKCNFKKQCNFKYNIFYNEIDFLDIYAKELILEQNIFNKFLYIQNSTINNINLWKNKFKNRCYFMDSVFGNKNNENIKLNFSNAHFEDNAYFNNSEFYSYADFHECEFDDIACFYGVKFYKAPNFSACYFKEPKAVNLINVDIDKLDFKSVEKYIEDNYKDESYKNETKGIQDEKEIFKIQNEYRLRYAKNLKDSFRVIKDVLITQNNTLEAQEWHKLELYAKEKELEIQLSKNKNDNLKKESKNQVYNPKDYEKINSSRLKTLKSKLMPLIFYSLLPMAHTLFLPFYLFCTIFIIIKIITKILIKISKLFYYFYISFRPLEWNKFIIFWKVKFNHCIKKLMTFGRKMLDFTLWFDCILLQVYRNTSNHHTNFLKILNFTILMISSYAIFGLLFLNNMDFILSFGPMTIAAMNYIVLLMLLIIFISLTRQLYQHGAILLFLIYGLFIISIVSFLSPIYIPAFYFLIYFVGILISYLLFICKIKLFVFISRLFAYICLIGVVILKPQLINPFVGIFSSDKLYESKFEKRLNDLNTSAIINLASILQNDFNLHLKDQNISFTELNSAKALIIANKEKLKEILSKVYNDKYVSDYKKVLNELENNTSNVKNIIEEIDNKNNNSVVSAQLNKFLKLNFNQEIDILYAIKSNFSISEKLSPEQMALFDQKDSQDKLKSVLALLKFKSSFEGILKIINQDEITENTIKSTGALYGIILLLCIFSLQKTARKNSIVPS</sequence>
<name>A0A5T0QIJ7_CAMJU</name>